<comment type="caution">
    <text evidence="3">The sequence shown here is derived from an EMBL/GenBank/DDBJ whole genome shotgun (WGS) entry which is preliminary data.</text>
</comment>
<accession>A0ABT3JBM9</accession>
<dbReference type="PANTHER" id="PTHR36919:SF2">
    <property type="entry name" value="BLL6627 PROTEIN"/>
    <property type="match status" value="1"/>
</dbReference>
<dbReference type="PANTHER" id="PTHR36919">
    <property type="entry name" value="BLR1215 PROTEIN"/>
    <property type="match status" value="1"/>
</dbReference>
<feature type="domain" description="DUF2147" evidence="2">
    <location>
        <begin position="28"/>
        <end position="129"/>
    </location>
</feature>
<feature type="chain" id="PRO_5047294221" evidence="1">
    <location>
        <begin position="23"/>
        <end position="132"/>
    </location>
</feature>
<evidence type="ECO:0000313" key="4">
    <source>
        <dbReference type="Proteomes" id="UP001526246"/>
    </source>
</evidence>
<feature type="signal peptide" evidence="1">
    <location>
        <begin position="1"/>
        <end position="22"/>
    </location>
</feature>
<reference evidence="3 4" key="1">
    <citation type="submission" date="2022-10" db="EMBL/GenBank/DDBJ databases">
        <title>Sphingomonas sp.</title>
        <authorList>
            <person name="Jin C."/>
        </authorList>
    </citation>
    <scope>NUCLEOTIDE SEQUENCE [LARGE SCALE GENOMIC DNA]</scope>
    <source>
        <strain evidence="3 4">BN140010</strain>
    </source>
</reference>
<evidence type="ECO:0000256" key="1">
    <source>
        <dbReference type="SAM" id="SignalP"/>
    </source>
</evidence>
<name>A0ABT3JBM9_9SPHN</name>
<organism evidence="3 4">
    <name type="scientific">Sphingomonas arvum</name>
    <dbReference type="NCBI Taxonomy" id="2992113"/>
    <lineage>
        <taxon>Bacteria</taxon>
        <taxon>Pseudomonadati</taxon>
        <taxon>Pseudomonadota</taxon>
        <taxon>Alphaproteobacteria</taxon>
        <taxon>Sphingomonadales</taxon>
        <taxon>Sphingomonadaceae</taxon>
        <taxon>Sphingomonas</taxon>
    </lineage>
</organism>
<protein>
    <submittedName>
        <fullName evidence="3">DUF2147 domain-containing protein</fullName>
    </submittedName>
</protein>
<dbReference type="Pfam" id="PF09917">
    <property type="entry name" value="DUF2147"/>
    <property type="match status" value="1"/>
</dbReference>
<gene>
    <name evidence="3" type="ORF">OMW55_00095</name>
</gene>
<dbReference type="Proteomes" id="UP001526246">
    <property type="component" value="Unassembled WGS sequence"/>
</dbReference>
<sequence>MNKIVTPLLAAALALLPAAANAASPLEGLWRNPKGSVVVRIAPCGQQLCGRVVQANSKARSKAAEGGTDHLVGTTLLSNITPIGANRWKGRVFLPKQNTHATGNLRLAGRQLTVQGCLLLVVCKDQTWVKVS</sequence>
<dbReference type="EMBL" id="JAPDOB010000001">
    <property type="protein sequence ID" value="MCW3796210.1"/>
    <property type="molecule type" value="Genomic_DNA"/>
</dbReference>
<evidence type="ECO:0000313" key="3">
    <source>
        <dbReference type="EMBL" id="MCW3796210.1"/>
    </source>
</evidence>
<dbReference type="Gene3D" id="2.40.128.520">
    <property type="match status" value="1"/>
</dbReference>
<dbReference type="InterPro" id="IPR019223">
    <property type="entry name" value="DUF2147"/>
</dbReference>
<proteinExistence type="predicted"/>
<dbReference type="RefSeq" id="WP_264879973.1">
    <property type="nucleotide sequence ID" value="NZ_JAPDOB010000001.1"/>
</dbReference>
<keyword evidence="4" id="KW-1185">Reference proteome</keyword>
<keyword evidence="1" id="KW-0732">Signal</keyword>
<evidence type="ECO:0000259" key="2">
    <source>
        <dbReference type="Pfam" id="PF09917"/>
    </source>
</evidence>